<sequence length="130" mass="14364">MSISDATQDFDDWLRATYAATGGFTALAVLVEITASDAVAVASTFFHVIGDEARWTDVRKLFATAPGGWDGVVFFPQSAKAGGPLEEPLARIELRRVEQMIHDDRLALNEGAFFDRKGRRMRIDEDETAQ</sequence>
<dbReference type="RefSeq" id="WP_309388364.1">
    <property type="nucleotide sequence ID" value="NZ_JADBEO010000002.1"/>
</dbReference>
<protein>
    <submittedName>
        <fullName evidence="1">Uncharacterized protein</fullName>
    </submittedName>
</protein>
<accession>A0ABU1DB77</accession>
<dbReference type="EMBL" id="JADBEO010000002">
    <property type="protein sequence ID" value="MDR4305316.1"/>
    <property type="molecule type" value="Genomic_DNA"/>
</dbReference>
<proteinExistence type="predicted"/>
<comment type="caution">
    <text evidence="1">The sequence shown here is derived from an EMBL/GenBank/DDBJ whole genome shotgun (WGS) entry which is preliminary data.</text>
</comment>
<evidence type="ECO:0000313" key="1">
    <source>
        <dbReference type="EMBL" id="MDR4305316.1"/>
    </source>
</evidence>
<gene>
    <name evidence="1" type="ORF">IHQ68_01600</name>
</gene>
<dbReference type="Proteomes" id="UP001181622">
    <property type="component" value="Unassembled WGS sequence"/>
</dbReference>
<organism evidence="1 2">
    <name type="scientific">Chelatococcus sambhunathii</name>
    <dbReference type="NCBI Taxonomy" id="363953"/>
    <lineage>
        <taxon>Bacteria</taxon>
        <taxon>Pseudomonadati</taxon>
        <taxon>Pseudomonadota</taxon>
        <taxon>Alphaproteobacteria</taxon>
        <taxon>Hyphomicrobiales</taxon>
        <taxon>Chelatococcaceae</taxon>
        <taxon>Chelatococcus</taxon>
    </lineage>
</organism>
<name>A0ABU1DB77_9HYPH</name>
<keyword evidence="2" id="KW-1185">Reference proteome</keyword>
<evidence type="ECO:0000313" key="2">
    <source>
        <dbReference type="Proteomes" id="UP001181622"/>
    </source>
</evidence>
<reference evidence="1" key="1">
    <citation type="submission" date="2020-10" db="EMBL/GenBank/DDBJ databases">
        <authorList>
            <person name="Abbas A."/>
            <person name="Razzaq R."/>
            <person name="Waqas M."/>
            <person name="Abbas N."/>
            <person name="Nielsen T.K."/>
            <person name="Hansen L.H."/>
            <person name="Hussain S."/>
            <person name="Shahid M."/>
        </authorList>
    </citation>
    <scope>NUCLEOTIDE SEQUENCE</scope>
    <source>
        <strain evidence="1">S14</strain>
    </source>
</reference>